<organism evidence="1 2">
    <name type="scientific">Candidatus Wolfebacteria bacterium GW2011_GWC2_39_22</name>
    <dbReference type="NCBI Taxonomy" id="1619013"/>
    <lineage>
        <taxon>Bacteria</taxon>
        <taxon>Candidatus Wolfeibacteriota</taxon>
    </lineage>
</organism>
<dbReference type="STRING" id="1619013.UT41_C0003G0022"/>
<evidence type="ECO:0000313" key="2">
    <source>
        <dbReference type="Proteomes" id="UP000034665"/>
    </source>
</evidence>
<accession>A0A0G0QP05</accession>
<comment type="caution">
    <text evidence="1">The sequence shown here is derived from an EMBL/GenBank/DDBJ whole genome shotgun (WGS) entry which is preliminary data.</text>
</comment>
<evidence type="ECO:0000313" key="1">
    <source>
        <dbReference type="EMBL" id="KKR12095.1"/>
    </source>
</evidence>
<protein>
    <submittedName>
        <fullName evidence="1">Uncharacterized protein</fullName>
    </submittedName>
</protein>
<dbReference type="AlphaFoldDB" id="A0A0G0QP05"/>
<proteinExistence type="predicted"/>
<gene>
    <name evidence="1" type="ORF">UT41_C0003G0022</name>
</gene>
<reference evidence="1 2" key="1">
    <citation type="journal article" date="2015" name="Nature">
        <title>rRNA introns, odd ribosomes, and small enigmatic genomes across a large radiation of phyla.</title>
        <authorList>
            <person name="Brown C.T."/>
            <person name="Hug L.A."/>
            <person name="Thomas B.C."/>
            <person name="Sharon I."/>
            <person name="Castelle C.J."/>
            <person name="Singh A."/>
            <person name="Wilkins M.J."/>
            <person name="Williams K.H."/>
            <person name="Banfield J.F."/>
        </authorList>
    </citation>
    <scope>NUCLEOTIDE SEQUENCE [LARGE SCALE GENOMIC DNA]</scope>
</reference>
<name>A0A0G0QP05_9BACT</name>
<sequence>MKKLREYFVEGGRFENASVEMQEKIRRLCGIAKKFISKEFERGEMCRQEWEGLCKEIDEILECDEKKNLGNAAQEITNTLPVARFISCDYVWLPNGIIIRFERSVVSFHDKWNARNEIVQEERRDAEYMEDHWL</sequence>
<dbReference type="EMBL" id="LBWR01000003">
    <property type="protein sequence ID" value="KKR12095.1"/>
    <property type="molecule type" value="Genomic_DNA"/>
</dbReference>
<dbReference type="Proteomes" id="UP000034665">
    <property type="component" value="Unassembled WGS sequence"/>
</dbReference>